<dbReference type="SUPFAM" id="SSF103506">
    <property type="entry name" value="Mitochondrial carrier"/>
    <property type="match status" value="1"/>
</dbReference>
<dbReference type="InterPro" id="IPR002067">
    <property type="entry name" value="MCP"/>
</dbReference>
<comment type="subcellular location">
    <subcellularLocation>
        <location evidence="1">Mitochondrion inner membrane</location>
        <topology evidence="1">Multi-pass membrane protein</topology>
    </subcellularLocation>
</comment>
<dbReference type="InterPro" id="IPR050391">
    <property type="entry name" value="Mito_Metabolite_Transporter"/>
</dbReference>
<reference evidence="13" key="1">
    <citation type="submission" date="2021-01" db="EMBL/GenBank/DDBJ databases">
        <authorList>
            <person name="Corre E."/>
            <person name="Pelletier E."/>
            <person name="Niang G."/>
            <person name="Scheremetjew M."/>
            <person name="Finn R."/>
            <person name="Kale V."/>
            <person name="Holt S."/>
            <person name="Cochrane G."/>
            <person name="Meng A."/>
            <person name="Brown T."/>
            <person name="Cohen L."/>
        </authorList>
    </citation>
    <scope>NUCLEOTIDE SEQUENCE</scope>
    <source>
        <strain evidence="13">CCMP1320</strain>
    </source>
</reference>
<evidence type="ECO:0000256" key="6">
    <source>
        <dbReference type="ARBA" id="ARBA00022792"/>
    </source>
</evidence>
<keyword evidence="4 11" id="KW-0812">Transmembrane</keyword>
<dbReference type="PROSITE" id="PS50920">
    <property type="entry name" value="SOLCAR"/>
    <property type="match status" value="3"/>
</dbReference>
<dbReference type="InterPro" id="IPR002113">
    <property type="entry name" value="ADT_euk_type"/>
</dbReference>
<evidence type="ECO:0000256" key="5">
    <source>
        <dbReference type="ARBA" id="ARBA00022737"/>
    </source>
</evidence>
<proteinExistence type="inferred from homology"/>
<keyword evidence="6" id="KW-0999">Mitochondrion inner membrane</keyword>
<dbReference type="Gene3D" id="1.50.40.10">
    <property type="entry name" value="Mitochondrial carrier domain"/>
    <property type="match status" value="1"/>
</dbReference>
<evidence type="ECO:0000313" key="13">
    <source>
        <dbReference type="EMBL" id="CAE0501045.1"/>
    </source>
</evidence>
<dbReference type="FunFam" id="1.50.40.10:FF:000062">
    <property type="entry name" value="mitochondrial uncoupling protein 3"/>
    <property type="match status" value="1"/>
</dbReference>
<evidence type="ECO:0000256" key="4">
    <source>
        <dbReference type="ARBA" id="ARBA00022692"/>
    </source>
</evidence>
<organism evidence="13">
    <name type="scientific">Dunaliella tertiolecta</name>
    <name type="common">Green alga</name>
    <dbReference type="NCBI Taxonomy" id="3047"/>
    <lineage>
        <taxon>Eukaryota</taxon>
        <taxon>Viridiplantae</taxon>
        <taxon>Chlorophyta</taxon>
        <taxon>core chlorophytes</taxon>
        <taxon>Chlorophyceae</taxon>
        <taxon>CS clade</taxon>
        <taxon>Chlamydomonadales</taxon>
        <taxon>Dunaliellaceae</taxon>
        <taxon>Dunaliella</taxon>
    </lineage>
</organism>
<sequence>MDQSALVSRLGFTAVAACSAESITYPIDIIKTRLQLQGELQGRQQASKALGAGRLAAGIVKNEGLKGLYAGLGPAVVRHVFYSGTRITVYESARAKIAAAGGGSSTSGSIATSLLLGLMAGGVGQLVAVPADLVKVRMQADGRLVAMGQLAAPRYRGMLDALRKITAADGVVGLWRGSMPAVQRAALVNLGELATYDQAKRLVLASGVCSDGPVAHAASSVCSGLAAAAVSTPADVIKTRIMNQDPTNRLYKGMIDCFAQSVKAEGLPAMWKGFFPTWARLAPWQLTFWVTYEKMRSLAGMASF</sequence>
<name>A0A7S3R392_DUNTE</name>
<protein>
    <submittedName>
        <fullName evidence="13">Uncharacterized protein</fullName>
    </submittedName>
</protein>
<dbReference type="PRINTS" id="PR00927">
    <property type="entry name" value="ADPTRNSLCASE"/>
</dbReference>
<evidence type="ECO:0000256" key="3">
    <source>
        <dbReference type="ARBA" id="ARBA00022448"/>
    </source>
</evidence>
<dbReference type="Pfam" id="PF00153">
    <property type="entry name" value="Mito_carr"/>
    <property type="match status" value="3"/>
</dbReference>
<dbReference type="GO" id="GO:1990544">
    <property type="term" value="P:mitochondrial ATP transmembrane transport"/>
    <property type="evidence" value="ECO:0007669"/>
    <property type="project" value="InterPro"/>
</dbReference>
<dbReference type="PANTHER" id="PTHR45618">
    <property type="entry name" value="MITOCHONDRIAL DICARBOXYLATE CARRIER-RELATED"/>
    <property type="match status" value="1"/>
</dbReference>
<dbReference type="AlphaFoldDB" id="A0A7S3R392"/>
<comment type="catalytic activity">
    <reaction evidence="10">
        <text>ADP(in) + ATP(out) = ADP(out) + ATP(in)</text>
        <dbReference type="Rhea" id="RHEA:34999"/>
        <dbReference type="ChEBI" id="CHEBI:30616"/>
        <dbReference type="ChEBI" id="CHEBI:456216"/>
    </reaction>
    <physiologicalReaction direction="left-to-right" evidence="10">
        <dbReference type="Rhea" id="RHEA:35000"/>
    </physiologicalReaction>
</comment>
<evidence type="ECO:0000256" key="11">
    <source>
        <dbReference type="PROSITE-ProRule" id="PRU00282"/>
    </source>
</evidence>
<evidence type="ECO:0000256" key="10">
    <source>
        <dbReference type="ARBA" id="ARBA00024143"/>
    </source>
</evidence>
<keyword evidence="5" id="KW-0677">Repeat</keyword>
<dbReference type="InterPro" id="IPR018108">
    <property type="entry name" value="MCP_transmembrane"/>
</dbReference>
<dbReference type="GO" id="GO:0005743">
    <property type="term" value="C:mitochondrial inner membrane"/>
    <property type="evidence" value="ECO:0007669"/>
    <property type="project" value="UniProtKB-SubCell"/>
</dbReference>
<dbReference type="GO" id="GO:0140021">
    <property type="term" value="P:mitochondrial ADP transmembrane transport"/>
    <property type="evidence" value="ECO:0007669"/>
    <property type="project" value="InterPro"/>
</dbReference>
<feature type="repeat" description="Solcar" evidence="11">
    <location>
        <begin position="211"/>
        <end position="298"/>
    </location>
</feature>
<keyword evidence="3 12" id="KW-0813">Transport</keyword>
<feature type="repeat" description="Solcar" evidence="11">
    <location>
        <begin position="8"/>
        <end position="96"/>
    </location>
</feature>
<keyword evidence="7" id="KW-1133">Transmembrane helix</keyword>
<evidence type="ECO:0000256" key="1">
    <source>
        <dbReference type="ARBA" id="ARBA00004448"/>
    </source>
</evidence>
<accession>A0A7S3R392</accession>
<dbReference type="GO" id="GO:0005471">
    <property type="term" value="F:ATP:ADP antiporter activity"/>
    <property type="evidence" value="ECO:0007669"/>
    <property type="project" value="InterPro"/>
</dbReference>
<dbReference type="EMBL" id="HBIP01026700">
    <property type="protein sequence ID" value="CAE0501045.1"/>
    <property type="molecule type" value="Transcribed_RNA"/>
</dbReference>
<keyword evidence="9 11" id="KW-0472">Membrane</keyword>
<evidence type="ECO:0000256" key="7">
    <source>
        <dbReference type="ARBA" id="ARBA00022989"/>
    </source>
</evidence>
<dbReference type="InterPro" id="IPR023395">
    <property type="entry name" value="MCP_dom_sf"/>
</dbReference>
<keyword evidence="8" id="KW-0496">Mitochondrion</keyword>
<comment type="similarity">
    <text evidence="2 12">Belongs to the mitochondrial carrier (TC 2.A.29) family.</text>
</comment>
<dbReference type="PRINTS" id="PR00926">
    <property type="entry name" value="MITOCARRIER"/>
</dbReference>
<feature type="repeat" description="Solcar" evidence="11">
    <location>
        <begin position="108"/>
        <end position="202"/>
    </location>
</feature>
<evidence type="ECO:0000256" key="12">
    <source>
        <dbReference type="RuleBase" id="RU000488"/>
    </source>
</evidence>
<evidence type="ECO:0000256" key="9">
    <source>
        <dbReference type="ARBA" id="ARBA00023136"/>
    </source>
</evidence>
<gene>
    <name evidence="13" type="ORF">DTER00134_LOCUS16118</name>
</gene>
<evidence type="ECO:0000256" key="8">
    <source>
        <dbReference type="ARBA" id="ARBA00023128"/>
    </source>
</evidence>
<evidence type="ECO:0000256" key="2">
    <source>
        <dbReference type="ARBA" id="ARBA00006375"/>
    </source>
</evidence>